<comment type="caution">
    <text evidence="5">The sequence shown here is derived from an EMBL/GenBank/DDBJ whole genome shotgun (WGS) entry which is preliminary data.</text>
</comment>
<dbReference type="PANTHER" id="PTHR12143">
    <property type="entry name" value="PEPTIDE N-GLYCANASE PNGASE -RELATED"/>
    <property type="match status" value="1"/>
</dbReference>
<sequence>MRSSSGWRAFMVSYLAVCTNAQGEPDARGKTPYEYVNPLIGTINGGHVFPGATLPFGMAKAGADTYGGENQGGFASDMSPIYGFSHMHDSGTGGSASLGNFPIFAQAGCPNGDVNACKYTQWQRAQPRQQGSVNARPGYFDITLASNIRTEMTVTNHTALYRFTFPDAATTANTTLNPHILVELGDLPKTRSEANITVYPDSGRITGGGRFAPSFGSGTYQSYFCLDFHGAKVADVGVWSNSRASKQAQSLKIKPGDERKTPSDTPAGGWVQFEKPEAANQILARVGMSFISEAQACSNAEREVPTGDFNGVVAAAEAAWKQKFAVITLKDGGVSEVLLKAFWSGVYRSMISPQDYTGENPFWDDGEPYYDSFYCIWDSFRSIHPLITILDPHSQTLMVRSLLSIYKQTGYLPDCRMSHCKGFTQGGSNADIVIVDAYLKNITAGIDWTIAYEAIVKDAEIEPPDWNIEGRGGLASWKSLGYIPTENLDTDGTGLETRSISRTVEYAYNDFAISTLARSLGNLDDAQKYLGRSGNWRNMFNPTQRSVVNGQDTGFEGFLQPRYMNGTFGYQDPIFCSPLLNFTGCYLNPSGRETYEGPIWMYSFYAPGDMASLITTLGGTDTFVKRLDWLHESGILYIGDEQAFLNLFLYHYAGRPAKSAERAHQYIPSLFNDTISGIPGNDDSGAMGSFEALVMMGLYPNAGQDVYFIIPPFFEEVSILNQQTGNTATVRNVNFDVAYANIYVQSATLNGEPYTKNWLTHSFFLEGGVLELTLGPQESDWGTRPEDVPPSLGPFGNVTGMGELDRRWMESEFV</sequence>
<dbReference type="GO" id="GO:0030246">
    <property type="term" value="F:carbohydrate binding"/>
    <property type="evidence" value="ECO:0007669"/>
    <property type="project" value="InterPro"/>
</dbReference>
<evidence type="ECO:0000259" key="4">
    <source>
        <dbReference type="Pfam" id="PF17678"/>
    </source>
</evidence>
<dbReference type="AlphaFoldDB" id="A0A8H7IT47"/>
<evidence type="ECO:0000256" key="2">
    <source>
        <dbReference type="SAM" id="SignalP"/>
    </source>
</evidence>
<evidence type="ECO:0008006" key="7">
    <source>
        <dbReference type="Google" id="ProtNLM"/>
    </source>
</evidence>
<dbReference type="GO" id="GO:0000224">
    <property type="term" value="F:peptide-N4-(N-acetyl-beta-glucosaminyl)asparagine amidase activity"/>
    <property type="evidence" value="ECO:0007669"/>
    <property type="project" value="TreeGrafter"/>
</dbReference>
<dbReference type="SUPFAM" id="SSF48208">
    <property type="entry name" value="Six-hairpin glycosidases"/>
    <property type="match status" value="1"/>
</dbReference>
<dbReference type="GO" id="GO:0005634">
    <property type="term" value="C:nucleus"/>
    <property type="evidence" value="ECO:0007669"/>
    <property type="project" value="TreeGrafter"/>
</dbReference>
<name>A0A8H7IT47_9PLEO</name>
<feature type="region of interest" description="Disordered" evidence="1">
    <location>
        <begin position="248"/>
        <end position="269"/>
    </location>
</feature>
<protein>
    <recommendedName>
        <fullName evidence="7">Glycoside hydrolase family 92 protein</fullName>
    </recommendedName>
</protein>
<feature type="signal peptide" evidence="2">
    <location>
        <begin position="1"/>
        <end position="21"/>
    </location>
</feature>
<dbReference type="InterPro" id="IPR008928">
    <property type="entry name" value="6-hairpin_glycosidase_sf"/>
</dbReference>
<dbReference type="Gene3D" id="1.20.1050.60">
    <property type="entry name" value="alpha-1,2-mannosidase"/>
    <property type="match status" value="1"/>
</dbReference>
<feature type="domain" description="Glycosyl hydrolase family 92" evidence="3">
    <location>
        <begin position="295"/>
        <end position="776"/>
    </location>
</feature>
<feature type="chain" id="PRO_5034889698" description="Glycoside hydrolase family 92 protein" evidence="2">
    <location>
        <begin position="22"/>
        <end position="814"/>
    </location>
</feature>
<keyword evidence="2" id="KW-0732">Signal</keyword>
<dbReference type="FunFam" id="3.30.2080.10:FF:000001">
    <property type="entry name" value="Alpha-1,2-mannosidase subfamily"/>
    <property type="match status" value="1"/>
</dbReference>
<accession>A0A8H7IT47</accession>
<dbReference type="InterPro" id="IPR014718">
    <property type="entry name" value="GH-type_carb-bd"/>
</dbReference>
<dbReference type="Gene3D" id="3.30.2080.10">
    <property type="entry name" value="GH92 mannosidase domain"/>
    <property type="match status" value="1"/>
</dbReference>
<dbReference type="InterPro" id="IPR050883">
    <property type="entry name" value="PNGase"/>
</dbReference>
<dbReference type="Gene3D" id="1.20.1610.10">
    <property type="entry name" value="alpha-1,2-mannosidases domains"/>
    <property type="match status" value="1"/>
</dbReference>
<reference evidence="5" key="2">
    <citation type="submission" date="2020-09" db="EMBL/GenBank/DDBJ databases">
        <title>Reference genome assembly for Australian Ascochyta lentis isolate Al4.</title>
        <authorList>
            <person name="Lee R.C."/>
            <person name="Farfan-Caceres L.M."/>
            <person name="Debler J.W."/>
            <person name="Williams A.H."/>
            <person name="Henares B.M."/>
        </authorList>
    </citation>
    <scope>NUCLEOTIDE SEQUENCE</scope>
    <source>
        <strain evidence="5">Al4</strain>
    </source>
</reference>
<evidence type="ECO:0000256" key="1">
    <source>
        <dbReference type="SAM" id="MobiDB-lite"/>
    </source>
</evidence>
<dbReference type="InterPro" id="IPR041371">
    <property type="entry name" value="GH92_N"/>
</dbReference>
<dbReference type="EMBL" id="RZGK01000021">
    <property type="protein sequence ID" value="KAF9691309.1"/>
    <property type="molecule type" value="Genomic_DNA"/>
</dbReference>
<dbReference type="FunFam" id="1.20.1050.60:FF:000002">
    <property type="entry name" value="Glycosyl hydrolase family 92"/>
    <property type="match status" value="1"/>
</dbReference>
<organism evidence="5 6">
    <name type="scientific">Ascochyta lentis</name>
    <dbReference type="NCBI Taxonomy" id="205686"/>
    <lineage>
        <taxon>Eukaryota</taxon>
        <taxon>Fungi</taxon>
        <taxon>Dikarya</taxon>
        <taxon>Ascomycota</taxon>
        <taxon>Pezizomycotina</taxon>
        <taxon>Dothideomycetes</taxon>
        <taxon>Pleosporomycetidae</taxon>
        <taxon>Pleosporales</taxon>
        <taxon>Pleosporineae</taxon>
        <taxon>Didymellaceae</taxon>
        <taxon>Ascochyta</taxon>
    </lineage>
</organism>
<dbReference type="NCBIfam" id="TIGR01180">
    <property type="entry name" value="aman2_put"/>
    <property type="match status" value="1"/>
</dbReference>
<evidence type="ECO:0000313" key="6">
    <source>
        <dbReference type="Proteomes" id="UP000651452"/>
    </source>
</evidence>
<dbReference type="Proteomes" id="UP000651452">
    <property type="component" value="Unassembled WGS sequence"/>
</dbReference>
<dbReference type="Pfam" id="PF17678">
    <property type="entry name" value="Glyco_hydro_92N"/>
    <property type="match status" value="1"/>
</dbReference>
<dbReference type="FunFam" id="1.20.1610.10:FF:000002">
    <property type="entry name" value="Alpha-1,2-mannosidase family protein"/>
    <property type="match status" value="1"/>
</dbReference>
<proteinExistence type="predicted"/>
<dbReference type="GO" id="GO:0005975">
    <property type="term" value="P:carbohydrate metabolic process"/>
    <property type="evidence" value="ECO:0007669"/>
    <property type="project" value="InterPro"/>
</dbReference>
<dbReference type="InterPro" id="IPR012939">
    <property type="entry name" value="Glyco_hydro_92"/>
</dbReference>
<dbReference type="GO" id="GO:0005829">
    <property type="term" value="C:cytosol"/>
    <property type="evidence" value="ECO:0007669"/>
    <property type="project" value="TreeGrafter"/>
</dbReference>
<dbReference type="Pfam" id="PF07971">
    <property type="entry name" value="Glyco_hydro_92"/>
    <property type="match status" value="1"/>
</dbReference>
<dbReference type="PANTHER" id="PTHR12143:SF42">
    <property type="entry name" value="PUTATIVE SUBFAMILY (AFU_ORTHOLOGUE AFUA_6G13760)-RELATED"/>
    <property type="match status" value="1"/>
</dbReference>
<feature type="domain" description="Glycosyl hydrolase family 92 N-terminal" evidence="4">
    <location>
        <begin position="35"/>
        <end position="289"/>
    </location>
</feature>
<dbReference type="InterPro" id="IPR005887">
    <property type="entry name" value="GH92_a_mannosidase_put"/>
</dbReference>
<evidence type="ECO:0000313" key="5">
    <source>
        <dbReference type="EMBL" id="KAF9691309.1"/>
    </source>
</evidence>
<dbReference type="Gene3D" id="2.70.98.10">
    <property type="match status" value="1"/>
</dbReference>
<reference evidence="5" key="1">
    <citation type="submission" date="2018-12" db="EMBL/GenBank/DDBJ databases">
        <authorList>
            <person name="Syme R.A."/>
            <person name="Farfan-Caceres L."/>
            <person name="Lichtenzveig J."/>
        </authorList>
    </citation>
    <scope>NUCLEOTIDE SEQUENCE</scope>
    <source>
        <strain evidence="5">Al4</strain>
    </source>
</reference>
<dbReference type="GO" id="GO:0006516">
    <property type="term" value="P:glycoprotein catabolic process"/>
    <property type="evidence" value="ECO:0007669"/>
    <property type="project" value="TreeGrafter"/>
</dbReference>
<dbReference type="FunFam" id="2.70.98.10:FF:000010">
    <property type="entry name" value="Alpha-1,2-mannosidase family protein"/>
    <property type="match status" value="1"/>
</dbReference>
<gene>
    <name evidence="5" type="ORF">EKO04_010755</name>
</gene>
<keyword evidence="6" id="KW-1185">Reference proteome</keyword>
<dbReference type="OrthoDB" id="449263at2759"/>
<evidence type="ECO:0000259" key="3">
    <source>
        <dbReference type="Pfam" id="PF07971"/>
    </source>
</evidence>